<evidence type="ECO:0000256" key="2">
    <source>
        <dbReference type="SAM" id="Phobius"/>
    </source>
</evidence>
<evidence type="ECO:0000313" key="4">
    <source>
        <dbReference type="Proteomes" id="UP000324767"/>
    </source>
</evidence>
<name>A0A5M8PIU0_9LECA</name>
<evidence type="ECO:0000256" key="1">
    <source>
        <dbReference type="SAM" id="MobiDB-lite"/>
    </source>
</evidence>
<dbReference type="EMBL" id="VXIT01000012">
    <property type="protein sequence ID" value="KAA6408830.1"/>
    <property type="molecule type" value="Genomic_DNA"/>
</dbReference>
<feature type="region of interest" description="Disordered" evidence="1">
    <location>
        <begin position="50"/>
        <end position="74"/>
    </location>
</feature>
<organism evidence="3 4">
    <name type="scientific">Lasallia pustulata</name>
    <dbReference type="NCBI Taxonomy" id="136370"/>
    <lineage>
        <taxon>Eukaryota</taxon>
        <taxon>Fungi</taxon>
        <taxon>Dikarya</taxon>
        <taxon>Ascomycota</taxon>
        <taxon>Pezizomycotina</taxon>
        <taxon>Lecanoromycetes</taxon>
        <taxon>OSLEUM clade</taxon>
        <taxon>Umbilicariomycetidae</taxon>
        <taxon>Umbilicariales</taxon>
        <taxon>Umbilicariaceae</taxon>
        <taxon>Lasallia</taxon>
    </lineage>
</organism>
<protein>
    <recommendedName>
        <fullName evidence="5">Fucose-specific lectin</fullName>
    </recommendedName>
</protein>
<proteinExistence type="predicted"/>
<feature type="compositionally biased region" description="Polar residues" evidence="1">
    <location>
        <begin position="1"/>
        <end position="15"/>
    </location>
</feature>
<gene>
    <name evidence="3" type="ORF">FRX48_07174</name>
</gene>
<reference evidence="3 4" key="1">
    <citation type="submission" date="2019-09" db="EMBL/GenBank/DDBJ databases">
        <title>The hologenome of the rock-dwelling lichen Lasallia pustulata.</title>
        <authorList>
            <person name="Greshake Tzovaras B."/>
            <person name="Segers F."/>
            <person name="Bicker A."/>
            <person name="Dal Grande F."/>
            <person name="Otte J."/>
            <person name="Hankeln T."/>
            <person name="Schmitt I."/>
            <person name="Ebersberger I."/>
        </authorList>
    </citation>
    <scope>NUCLEOTIDE SEQUENCE [LARGE SCALE GENOMIC DNA]</scope>
    <source>
        <strain evidence="3">A1-1</strain>
    </source>
</reference>
<comment type="caution">
    <text evidence="3">The sequence shown here is derived from an EMBL/GenBank/DDBJ whole genome shotgun (WGS) entry which is preliminary data.</text>
</comment>
<keyword evidence="2" id="KW-1133">Transmembrane helix</keyword>
<feature type="transmembrane region" description="Helical" evidence="2">
    <location>
        <begin position="152"/>
        <end position="176"/>
    </location>
</feature>
<keyword evidence="2" id="KW-0812">Transmembrane</keyword>
<feature type="region of interest" description="Disordered" evidence="1">
    <location>
        <begin position="1"/>
        <end position="20"/>
    </location>
</feature>
<dbReference type="OrthoDB" id="5426778at2759"/>
<dbReference type="Gene3D" id="2.120.10.70">
    <property type="entry name" value="Fucose-specific lectin"/>
    <property type="match status" value="1"/>
</dbReference>
<sequence>MSQCSPRSSPTSFTISLPFGGLISSPRPSGHASCFASSIVSLPQPLTCPQPTLPKGTMAEHSTEKSPVDSSDYEGLQLDTRAVDNTDKTLNPFQGYSDEKAYLSQTTAIRGPPRSNNSAATTTDGVVSAVTDDSIASPEPKKRICGLRRQTFWILLSVILAIAVVAAIVGGLVGGLRHSSAAKSNAHAPAPAATSSSAPTPTLAPVDVMVGSPLEVLSFPINGTGESPAGDQAFRLFYQSVNGNIKVMVCNGTQLPWHDATPIFTDAINNTGLAVITYMNNAGARQSSIFYIDNQGYLQEKRSWADQPWEPGALSNQNFKVVGSGPLPAGANPMNDPSNNWDSYSLAAAYSPKFGTGSEGRLFYHYTATNGSQWVQELLWNQTADVWTSGQVITDAWPNSHLSAVIDDTHQMLRLFYSSGNLTLKESWTDLNNQNATYRAGVQIPSILAHDDAAIAAVAINGDVLVYHYVAVDIIGIRELNISGTPGSQNDQESYNVSEAVVAQPALVSQGRISVYQPIGASVTNVSGLDPSIYVFFAEGTLNATSGYQRLMEVNKPAANLTWPPSSLGNADGQLQLPLGDQCANLSASWTCPV</sequence>
<evidence type="ECO:0000313" key="3">
    <source>
        <dbReference type="EMBL" id="KAA6408830.1"/>
    </source>
</evidence>
<evidence type="ECO:0008006" key="5">
    <source>
        <dbReference type="Google" id="ProtNLM"/>
    </source>
</evidence>
<dbReference type="SUPFAM" id="SSF89372">
    <property type="entry name" value="Fucose-specific lectin"/>
    <property type="match status" value="1"/>
</dbReference>
<dbReference type="Proteomes" id="UP000324767">
    <property type="component" value="Unassembled WGS sequence"/>
</dbReference>
<accession>A0A5M8PIU0</accession>
<dbReference type="AlphaFoldDB" id="A0A5M8PIU0"/>
<keyword evidence="2" id="KW-0472">Membrane</keyword>